<sequence length="151" mass="17852">MNIYIDNRQEKFDISEEINKHVKTAIIESLKVEGLKDNYEVSVSYVDNYEIKKLNREYRGIDRETDVLSFPFNEVVDIPVLILGDIIISVEKAYEQSIDYGHSLDREIVYLTVHSMFHLMGYDHLKDEEKEIMRNKEKRVMKNLKVFKSSS</sequence>
<organism evidence="10 11">
    <name type="scientific">Paratissierella segnis</name>
    <dbReference type="NCBI Taxonomy" id="2763679"/>
    <lineage>
        <taxon>Bacteria</taxon>
        <taxon>Bacillati</taxon>
        <taxon>Bacillota</taxon>
        <taxon>Tissierellia</taxon>
        <taxon>Tissierellales</taxon>
        <taxon>Tissierellaceae</taxon>
        <taxon>Paratissierella</taxon>
    </lineage>
</organism>
<feature type="binding site" evidence="9">
    <location>
        <position position="124"/>
    </location>
    <ligand>
        <name>Zn(2+)</name>
        <dbReference type="ChEBI" id="CHEBI:29105"/>
        <note>catalytic</note>
    </ligand>
</feature>
<dbReference type="EMBL" id="JACRTG010000019">
    <property type="protein sequence ID" value="MBC8588375.1"/>
    <property type="molecule type" value="Genomic_DNA"/>
</dbReference>
<dbReference type="Pfam" id="PF02130">
    <property type="entry name" value="YbeY"/>
    <property type="match status" value="1"/>
</dbReference>
<evidence type="ECO:0000256" key="2">
    <source>
        <dbReference type="ARBA" id="ARBA00022517"/>
    </source>
</evidence>
<dbReference type="AlphaFoldDB" id="A0A926IKK1"/>
<proteinExistence type="inferred from homology"/>
<dbReference type="Gene3D" id="3.40.390.30">
    <property type="entry name" value="Metalloproteases ('zincins'), catalytic domain"/>
    <property type="match status" value="1"/>
</dbReference>
<dbReference type="GO" id="GO:0008270">
    <property type="term" value="F:zinc ion binding"/>
    <property type="evidence" value="ECO:0007669"/>
    <property type="project" value="UniProtKB-UniRule"/>
</dbReference>
<dbReference type="RefSeq" id="WP_262429830.1">
    <property type="nucleotide sequence ID" value="NZ_JACRTG010000019.1"/>
</dbReference>
<dbReference type="GO" id="GO:0005737">
    <property type="term" value="C:cytoplasm"/>
    <property type="evidence" value="ECO:0007669"/>
    <property type="project" value="UniProtKB-SubCell"/>
</dbReference>
<evidence type="ECO:0000256" key="8">
    <source>
        <dbReference type="ARBA" id="ARBA00022833"/>
    </source>
</evidence>
<comment type="function">
    <text evidence="9">Single strand-specific metallo-endoribonuclease involved in late-stage 70S ribosome quality control and in maturation of the 3' terminus of the 16S rRNA.</text>
</comment>
<evidence type="ECO:0000313" key="10">
    <source>
        <dbReference type="EMBL" id="MBC8588375.1"/>
    </source>
</evidence>
<dbReference type="PANTHER" id="PTHR46986:SF1">
    <property type="entry name" value="ENDORIBONUCLEASE YBEY, CHLOROPLASTIC"/>
    <property type="match status" value="1"/>
</dbReference>
<evidence type="ECO:0000256" key="1">
    <source>
        <dbReference type="ARBA" id="ARBA00010875"/>
    </source>
</evidence>
<dbReference type="EC" id="3.1.-.-" evidence="9"/>
<keyword evidence="2 9" id="KW-0690">Ribosome biogenesis</keyword>
<gene>
    <name evidence="9 10" type="primary">ybeY</name>
    <name evidence="10" type="ORF">H8707_08990</name>
</gene>
<dbReference type="GO" id="GO:0004521">
    <property type="term" value="F:RNA endonuclease activity"/>
    <property type="evidence" value="ECO:0007669"/>
    <property type="project" value="UniProtKB-UniRule"/>
</dbReference>
<keyword evidence="11" id="KW-1185">Reference proteome</keyword>
<keyword evidence="4 9" id="KW-0540">Nuclease</keyword>
<evidence type="ECO:0000256" key="5">
    <source>
        <dbReference type="ARBA" id="ARBA00022723"/>
    </source>
</evidence>
<dbReference type="GO" id="GO:0006364">
    <property type="term" value="P:rRNA processing"/>
    <property type="evidence" value="ECO:0007669"/>
    <property type="project" value="UniProtKB-UniRule"/>
</dbReference>
<evidence type="ECO:0000256" key="3">
    <source>
        <dbReference type="ARBA" id="ARBA00022552"/>
    </source>
</evidence>
<comment type="caution">
    <text evidence="10">The sequence shown here is derived from an EMBL/GenBank/DDBJ whole genome shotgun (WGS) entry which is preliminary data.</text>
</comment>
<comment type="subcellular location">
    <subcellularLocation>
        <location evidence="9">Cytoplasm</location>
    </subcellularLocation>
</comment>
<dbReference type="NCBIfam" id="TIGR00043">
    <property type="entry name" value="rRNA maturation RNase YbeY"/>
    <property type="match status" value="1"/>
</dbReference>
<dbReference type="InterPro" id="IPR023091">
    <property type="entry name" value="MetalPrtase_cat_dom_sf_prd"/>
</dbReference>
<keyword evidence="7 9" id="KW-0378">Hydrolase</keyword>
<dbReference type="GO" id="GO:0004222">
    <property type="term" value="F:metalloendopeptidase activity"/>
    <property type="evidence" value="ECO:0007669"/>
    <property type="project" value="InterPro"/>
</dbReference>
<keyword evidence="9" id="KW-0963">Cytoplasm</keyword>
<dbReference type="Proteomes" id="UP000601171">
    <property type="component" value="Unassembled WGS sequence"/>
</dbReference>
<evidence type="ECO:0000256" key="6">
    <source>
        <dbReference type="ARBA" id="ARBA00022759"/>
    </source>
</evidence>
<dbReference type="HAMAP" id="MF_00009">
    <property type="entry name" value="Endoribonucl_YbeY"/>
    <property type="match status" value="1"/>
</dbReference>
<keyword evidence="6 9" id="KW-0255">Endonuclease</keyword>
<accession>A0A926IKK1</accession>
<evidence type="ECO:0000256" key="9">
    <source>
        <dbReference type="HAMAP-Rule" id="MF_00009"/>
    </source>
</evidence>
<protein>
    <recommendedName>
        <fullName evidence="9">Endoribonuclease YbeY</fullName>
        <ecNumber evidence="9">3.1.-.-</ecNumber>
    </recommendedName>
</protein>
<evidence type="ECO:0000313" key="11">
    <source>
        <dbReference type="Proteomes" id="UP000601171"/>
    </source>
</evidence>
<dbReference type="SUPFAM" id="SSF55486">
    <property type="entry name" value="Metalloproteases ('zincins'), catalytic domain"/>
    <property type="match status" value="1"/>
</dbReference>
<keyword evidence="5 9" id="KW-0479">Metal-binding</keyword>
<evidence type="ECO:0000256" key="4">
    <source>
        <dbReference type="ARBA" id="ARBA00022722"/>
    </source>
</evidence>
<dbReference type="PANTHER" id="PTHR46986">
    <property type="entry name" value="ENDORIBONUCLEASE YBEY, CHLOROPLASTIC"/>
    <property type="match status" value="1"/>
</dbReference>
<comment type="similarity">
    <text evidence="1 9">Belongs to the endoribonuclease YbeY family.</text>
</comment>
<dbReference type="InterPro" id="IPR002036">
    <property type="entry name" value="YbeY"/>
</dbReference>
<name>A0A926IKK1_9FIRM</name>
<feature type="binding site" evidence="9">
    <location>
        <position position="114"/>
    </location>
    <ligand>
        <name>Zn(2+)</name>
        <dbReference type="ChEBI" id="CHEBI:29105"/>
        <note>catalytic</note>
    </ligand>
</feature>
<keyword evidence="8 9" id="KW-0862">Zinc</keyword>
<evidence type="ECO:0000256" key="7">
    <source>
        <dbReference type="ARBA" id="ARBA00022801"/>
    </source>
</evidence>
<feature type="binding site" evidence="9">
    <location>
        <position position="118"/>
    </location>
    <ligand>
        <name>Zn(2+)</name>
        <dbReference type="ChEBI" id="CHEBI:29105"/>
        <note>catalytic</note>
    </ligand>
</feature>
<keyword evidence="3 9" id="KW-0698">rRNA processing</keyword>
<reference evidence="10" key="1">
    <citation type="submission" date="2020-08" db="EMBL/GenBank/DDBJ databases">
        <title>Genome public.</title>
        <authorList>
            <person name="Liu C."/>
            <person name="Sun Q."/>
        </authorList>
    </citation>
    <scope>NUCLEOTIDE SEQUENCE</scope>
    <source>
        <strain evidence="10">BX21</strain>
    </source>
</reference>
<comment type="cofactor">
    <cofactor evidence="9">
        <name>Zn(2+)</name>
        <dbReference type="ChEBI" id="CHEBI:29105"/>
    </cofactor>
    <text evidence="9">Binds 1 zinc ion.</text>
</comment>